<proteinExistence type="predicted"/>
<dbReference type="Proteomes" id="UP000694863">
    <property type="component" value="Unplaced"/>
</dbReference>
<sequence>MRERHDLEAVARELQAGRLLWACSSSHDAENTSEETYPYCFPLLVLHNSQVCLTPKPTLTPQIQTLLNREAKSGTVGFKEGKIVKKYKDAKGVLLVACKTHNRTVKHQGQRRSFLSLLKSRLGTPTANPTLRPLERKAQSSVTHSHETPSSKGTVEPGLDFQNTSIWTVSAHFLFLKGYEQNKDALFSMKNVAQLARIPKDPGDGLQKCLVFSVKDGF</sequence>
<dbReference type="RefSeq" id="XP_045144286.1">
    <property type="nucleotide sequence ID" value="XM_045288351.1"/>
</dbReference>
<keyword evidence="1" id="KW-1185">Reference proteome</keyword>
<accession>A0AC55CXR6</accession>
<gene>
    <name evidence="2" type="primary">LOC101648823</name>
</gene>
<protein>
    <submittedName>
        <fullName evidence="2">UPF0711 protein C18orf21 homolog</fullName>
    </submittedName>
</protein>
<evidence type="ECO:0000313" key="1">
    <source>
        <dbReference type="Proteomes" id="UP000694863"/>
    </source>
</evidence>
<evidence type="ECO:0000313" key="2">
    <source>
        <dbReference type="RefSeq" id="XP_045144286.1"/>
    </source>
</evidence>
<name>A0AC55CXR6_ECHTE</name>
<organism evidence="1 2">
    <name type="scientific">Echinops telfairi</name>
    <name type="common">Lesser hedgehog tenrec</name>
    <dbReference type="NCBI Taxonomy" id="9371"/>
    <lineage>
        <taxon>Eukaryota</taxon>
        <taxon>Metazoa</taxon>
        <taxon>Chordata</taxon>
        <taxon>Craniata</taxon>
        <taxon>Vertebrata</taxon>
        <taxon>Euteleostomi</taxon>
        <taxon>Mammalia</taxon>
        <taxon>Eutheria</taxon>
        <taxon>Afrotheria</taxon>
        <taxon>Tenrecidae</taxon>
        <taxon>Tenrecinae</taxon>
        <taxon>Echinops</taxon>
    </lineage>
</organism>
<reference evidence="2" key="1">
    <citation type="submission" date="2025-08" db="UniProtKB">
        <authorList>
            <consortium name="RefSeq"/>
        </authorList>
    </citation>
    <scope>IDENTIFICATION</scope>
</reference>